<evidence type="ECO:0000256" key="4">
    <source>
        <dbReference type="ARBA" id="ARBA00022737"/>
    </source>
</evidence>
<dbReference type="KEGG" id="mal:MAGa5850"/>
<comment type="subcellular location">
    <subcellularLocation>
        <location evidence="1">Cell membrane</location>
        <topology evidence="1">Lipid-anchor</topology>
    </subcellularLocation>
</comment>
<dbReference type="EMBL" id="FP671138">
    <property type="protein sequence ID" value="CBH40791.1"/>
    <property type="molecule type" value="Genomic_DNA"/>
</dbReference>
<feature type="compositionally biased region" description="Low complexity" evidence="8">
    <location>
        <begin position="38"/>
        <end position="66"/>
    </location>
</feature>
<protein>
    <submittedName>
        <fullName evidence="10">Variable surface lipoprotein E (VpmaE)</fullName>
    </submittedName>
</protein>
<feature type="region of interest" description="Disordered" evidence="8">
    <location>
        <begin position="151"/>
        <end position="173"/>
    </location>
</feature>
<feature type="compositionally biased region" description="Polar residues" evidence="8">
    <location>
        <begin position="151"/>
        <end position="170"/>
    </location>
</feature>
<dbReference type="EMBL" id="FP671138">
    <property type="protein sequence ID" value="CBH41010.1"/>
    <property type="molecule type" value="Genomic_DNA"/>
</dbReference>
<evidence type="ECO:0000256" key="2">
    <source>
        <dbReference type="ARBA" id="ARBA00022475"/>
    </source>
</evidence>
<feature type="compositionally biased region" description="Basic and acidic residues" evidence="8">
    <location>
        <begin position="26"/>
        <end position="37"/>
    </location>
</feature>
<keyword evidence="7 10" id="KW-0449">Lipoprotein</keyword>
<evidence type="ECO:0000256" key="6">
    <source>
        <dbReference type="ARBA" id="ARBA00023139"/>
    </source>
</evidence>
<evidence type="ECO:0000313" key="11">
    <source>
        <dbReference type="EMBL" id="CAX65734.1"/>
    </source>
</evidence>
<keyword evidence="5" id="KW-0472">Membrane</keyword>
<organism evidence="10">
    <name type="scientific">Mycoplasmopsis agalactiae</name>
    <name type="common">Mycoplasma agalactiae</name>
    <dbReference type="NCBI Taxonomy" id="2110"/>
    <lineage>
        <taxon>Bacteria</taxon>
        <taxon>Bacillati</taxon>
        <taxon>Mycoplasmatota</taxon>
        <taxon>Mycoplasmoidales</taxon>
        <taxon>Metamycoplasmataceae</taxon>
        <taxon>Mycoplasmopsis</taxon>
    </lineage>
</organism>
<evidence type="ECO:0000313" key="12">
    <source>
        <dbReference type="EMBL" id="CBH40791.1"/>
    </source>
</evidence>
<keyword evidence="2" id="KW-1003">Cell membrane</keyword>
<reference evidence="10" key="2">
    <citation type="submission" date="2009-04" db="EMBL/GenBank/DDBJ databases">
        <authorList>
            <person name="Genoscope - CEA"/>
        </authorList>
    </citation>
    <scope>NUCLEOTIDE SEQUENCE</scope>
    <source>
        <strain evidence="10">5632</strain>
    </source>
</reference>
<dbReference type="KEGG" id="mal:MAGa8090"/>
<reference evidence="13" key="4">
    <citation type="journal article" date="2010" name="BMC Genomics">
        <title>Comparative genomic and proteomic analyses of two Mycoplasma agalactiae strains: clues to the macro- and micro-events that are shaping mycoplasma diversity.</title>
        <authorList>
            <person name="Nouvel L.X."/>
            <person name="Sirand-Pugnet P."/>
            <person name="Marenda M.S."/>
            <person name="Sagne E."/>
            <person name="Barbe V."/>
            <person name="Mangenot S."/>
            <person name="Schenowitz C."/>
            <person name="Jacob D."/>
            <person name="Barre A."/>
            <person name="Claverol S."/>
            <person name="Blanchard A."/>
            <person name="Citti C."/>
        </authorList>
    </citation>
    <scope>NUCLEOTIDE SEQUENCE [LARGE SCALE GENOMIC DNA]</scope>
    <source>
        <strain evidence="13">5632</strain>
    </source>
</reference>
<keyword evidence="4" id="KW-0677">Repeat</keyword>
<evidence type="ECO:0000256" key="5">
    <source>
        <dbReference type="ARBA" id="ARBA00023136"/>
    </source>
</evidence>
<dbReference type="NCBIfam" id="NF033817">
    <property type="entry name" value="Mplas_variab_LP"/>
    <property type="match status" value="1"/>
</dbReference>
<dbReference type="InterPro" id="IPR049890">
    <property type="entry name" value="VlpA-F-like_signal"/>
</dbReference>
<dbReference type="EMBL" id="FP245515">
    <property type="protein sequence ID" value="CAX65734.1"/>
    <property type="molecule type" value="Genomic_DNA"/>
</dbReference>
<evidence type="ECO:0000256" key="9">
    <source>
        <dbReference type="SAM" id="SignalP"/>
    </source>
</evidence>
<proteinExistence type="predicted"/>
<dbReference type="Proteomes" id="UP000006902">
    <property type="component" value="Chromosome"/>
</dbReference>
<evidence type="ECO:0000313" key="13">
    <source>
        <dbReference type="Proteomes" id="UP000006902"/>
    </source>
</evidence>
<accession>D3VR44</accession>
<keyword evidence="3 9" id="KW-0732">Signal</keyword>
<evidence type="ECO:0000313" key="10">
    <source>
        <dbReference type="EMBL" id="CAX65721.1"/>
    </source>
</evidence>
<dbReference type="eggNOG" id="ENOG5031ZDJ">
    <property type="taxonomic scope" value="Bacteria"/>
</dbReference>
<feature type="chain" id="PRO_5007648113" evidence="9">
    <location>
        <begin position="24"/>
        <end position="287"/>
    </location>
</feature>
<reference evidence="10" key="1">
    <citation type="journal article" date="2009" name="J. Bacteriol.">
        <title>Occurrence, plasticity, and evolution of the vpma gene family, a genetic system devoted to high-frequency surface variation in Mycoplasma agalactiae.</title>
        <authorList>
            <person name="Nouvel L.X."/>
            <person name="Marenda M."/>
            <person name="Sirand-Pugnet P."/>
            <person name="Sagne E."/>
            <person name="Glew M."/>
            <person name="Mangenot S."/>
            <person name="Barbe V."/>
            <person name="Barre A."/>
            <person name="Claverol S."/>
            <person name="Citti C."/>
        </authorList>
    </citation>
    <scope>NUCLEOTIDE SEQUENCE</scope>
    <source>
        <strain evidence="10">5632</strain>
    </source>
</reference>
<name>C5JAC3_MYCAA</name>
<feature type="region of interest" description="Disordered" evidence="8">
    <location>
        <begin position="25"/>
        <end position="80"/>
    </location>
</feature>
<accession>C5JAC3</accession>
<reference evidence="12" key="3">
    <citation type="submission" date="2009-11" db="EMBL/GenBank/DDBJ databases">
        <authorList>
            <person name="Prasad N."/>
            <person name="Shashidhara L.S."/>
        </authorList>
    </citation>
    <scope>NUCLEOTIDE SEQUENCE</scope>
    <source>
        <strain evidence="12">5632</strain>
    </source>
</reference>
<evidence type="ECO:0000256" key="7">
    <source>
        <dbReference type="ARBA" id="ARBA00023288"/>
    </source>
</evidence>
<evidence type="ECO:0000256" key="8">
    <source>
        <dbReference type="SAM" id="MobiDB-lite"/>
    </source>
</evidence>
<dbReference type="RefSeq" id="WP_013022156.1">
    <property type="nucleotide sequence ID" value="NC_013948.1"/>
</dbReference>
<evidence type="ECO:0000256" key="1">
    <source>
        <dbReference type="ARBA" id="ARBA00004193"/>
    </source>
</evidence>
<evidence type="ECO:0000256" key="3">
    <source>
        <dbReference type="ARBA" id="ARBA00022729"/>
    </source>
</evidence>
<dbReference type="AlphaFoldDB" id="C5JAC3"/>
<gene>
    <name evidence="10" type="primary">vpmaE</name>
    <name evidence="10" type="ordered locus">MAGa5850</name>
    <name evidence="11" type="ordered locus">MAGa8090</name>
</gene>
<sequence length="287" mass="31822">MKKSKFLLLGSVASMAAIPFVAAKCDGTKEDDNKKPGETTPGNPTETPGGSQNNPGGNQNPGTPITPENPANASKTDISKKLSADNLKDLAKKLKDEFNESPSYDNIQKALRLYFNEIKNSDFLVQGSSEKLEITIKGDSAKFQGTIILTKQSGQPSGGSDVTPPTSNDNGGKVKELKVETETLIKDLETKIEKINKAKFDSKKLEAFKKEGKDLDYIEYLKADTFSKLQKEFTDELKEFLEYFNEVLDEIKKNEIKSDDAKDLLEEYNGITELIKEQFTIFEKVSN</sequence>
<dbReference type="EMBL" id="FP245514">
    <property type="protein sequence ID" value="CAX65721.1"/>
    <property type="molecule type" value="Genomic_DNA"/>
</dbReference>
<feature type="signal peptide" evidence="9">
    <location>
        <begin position="1"/>
        <end position="23"/>
    </location>
</feature>
<dbReference type="GO" id="GO:0005886">
    <property type="term" value="C:plasma membrane"/>
    <property type="evidence" value="ECO:0007669"/>
    <property type="project" value="UniProtKB-SubCell"/>
</dbReference>
<keyword evidence="6" id="KW-0564">Palmitate</keyword>